<name>A0A699H7B5_TANCI</name>
<proteinExistence type="predicted"/>
<dbReference type="EMBL" id="BKCJ010084268">
    <property type="protein sequence ID" value="GEW99885.1"/>
    <property type="molecule type" value="Genomic_DNA"/>
</dbReference>
<reference evidence="1" key="1">
    <citation type="journal article" date="2019" name="Sci. Rep.">
        <title>Draft genome of Tanacetum cinerariifolium, the natural source of mosquito coil.</title>
        <authorList>
            <person name="Yamashiro T."/>
            <person name="Shiraishi A."/>
            <person name="Satake H."/>
            <person name="Nakayama K."/>
        </authorList>
    </citation>
    <scope>NUCLEOTIDE SEQUENCE</scope>
</reference>
<sequence length="192" mass="21555">MEREFKKLKRSRIAIVKVRWNSKRGPEFTWEREDQLKLKSYADVITFACDLSCYWRLSLRVVAGTDDGGLGGGGYLRDYVWYVGGTDDGDKGTDIMKDKVSQEYVCEEEVPLNNNIVKQIGDFVDMPDEAVEQGMDVNVLDEIDGAKGEQVPNHVVKNGNLEFIVCKKVANPGVNGLVDKGNLKNKKSLYAE</sequence>
<comment type="caution">
    <text evidence="1">The sequence shown here is derived from an EMBL/GenBank/DDBJ whole genome shotgun (WGS) entry which is preliminary data.</text>
</comment>
<dbReference type="GO" id="GO:0003964">
    <property type="term" value="F:RNA-directed DNA polymerase activity"/>
    <property type="evidence" value="ECO:0007669"/>
    <property type="project" value="UniProtKB-KW"/>
</dbReference>
<accession>A0A699H7B5</accession>
<organism evidence="1">
    <name type="scientific">Tanacetum cinerariifolium</name>
    <name type="common">Dalmatian daisy</name>
    <name type="synonym">Chrysanthemum cinerariifolium</name>
    <dbReference type="NCBI Taxonomy" id="118510"/>
    <lineage>
        <taxon>Eukaryota</taxon>
        <taxon>Viridiplantae</taxon>
        <taxon>Streptophyta</taxon>
        <taxon>Embryophyta</taxon>
        <taxon>Tracheophyta</taxon>
        <taxon>Spermatophyta</taxon>
        <taxon>Magnoliopsida</taxon>
        <taxon>eudicotyledons</taxon>
        <taxon>Gunneridae</taxon>
        <taxon>Pentapetalae</taxon>
        <taxon>asterids</taxon>
        <taxon>campanulids</taxon>
        <taxon>Asterales</taxon>
        <taxon>Asteraceae</taxon>
        <taxon>Asteroideae</taxon>
        <taxon>Anthemideae</taxon>
        <taxon>Anthemidinae</taxon>
        <taxon>Tanacetum</taxon>
    </lineage>
</organism>
<gene>
    <name evidence="1" type="ORF">Tci_271861</name>
</gene>
<protein>
    <submittedName>
        <fullName evidence="1">Putative reverse transcriptase domain-containing protein</fullName>
    </submittedName>
</protein>
<evidence type="ECO:0000313" key="1">
    <source>
        <dbReference type="EMBL" id="GEW99885.1"/>
    </source>
</evidence>
<keyword evidence="1" id="KW-0548">Nucleotidyltransferase</keyword>
<keyword evidence="1" id="KW-0808">Transferase</keyword>
<keyword evidence="1" id="KW-0695">RNA-directed DNA polymerase</keyword>
<dbReference type="AlphaFoldDB" id="A0A699H7B5"/>